<dbReference type="PANTHER" id="PTHR37477:SF1">
    <property type="entry name" value="COBALT-PRECORRIN-5A HYDROLASE"/>
    <property type="match status" value="1"/>
</dbReference>
<dbReference type="InterPro" id="IPR052553">
    <property type="entry name" value="CbiG_hydrolase"/>
</dbReference>
<dbReference type="Gene3D" id="3.30.420.180">
    <property type="entry name" value="CobE/GbiG C-terminal domain"/>
    <property type="match status" value="1"/>
</dbReference>
<dbReference type="EMBL" id="DRDR01000059">
    <property type="protein sequence ID" value="HDL60079.1"/>
    <property type="molecule type" value="Genomic_DNA"/>
</dbReference>
<gene>
    <name evidence="2" type="ORF">ENH14_01340</name>
</gene>
<dbReference type="PANTHER" id="PTHR37477">
    <property type="entry name" value="COBALT-PRECORRIN-5A HYDROLASE"/>
    <property type="match status" value="1"/>
</dbReference>
<organism evidence="2">
    <name type="scientific">candidate division WOR-3 bacterium</name>
    <dbReference type="NCBI Taxonomy" id="2052148"/>
    <lineage>
        <taxon>Bacteria</taxon>
        <taxon>Bacteria division WOR-3</taxon>
    </lineage>
</organism>
<feature type="non-terminal residue" evidence="2">
    <location>
        <position position="81"/>
    </location>
</feature>
<dbReference type="InterPro" id="IPR002750">
    <property type="entry name" value="CobE/GbiG_C"/>
</dbReference>
<evidence type="ECO:0000259" key="1">
    <source>
        <dbReference type="Pfam" id="PF01890"/>
    </source>
</evidence>
<protein>
    <submittedName>
        <fullName evidence="2">Cobalamin biosynthesis protein</fullName>
    </submittedName>
</protein>
<dbReference type="Pfam" id="PF01890">
    <property type="entry name" value="CbiG_C"/>
    <property type="match status" value="1"/>
</dbReference>
<name>A0A7V0LU78_UNCW3</name>
<dbReference type="Proteomes" id="UP000886381">
    <property type="component" value="Unassembled WGS sequence"/>
</dbReference>
<proteinExistence type="predicted"/>
<comment type="caution">
    <text evidence="2">The sequence shown here is derived from an EMBL/GenBank/DDBJ whole genome shotgun (WGS) entry which is preliminary data.</text>
</comment>
<reference evidence="2" key="1">
    <citation type="journal article" date="2020" name="mSystems">
        <title>Genome- and Community-Level Interaction Insights into Carbon Utilization and Element Cycling Functions of Hydrothermarchaeota in Hydrothermal Sediment.</title>
        <authorList>
            <person name="Zhou Z."/>
            <person name="Liu Y."/>
            <person name="Xu W."/>
            <person name="Pan J."/>
            <person name="Luo Z.H."/>
            <person name="Li M."/>
        </authorList>
    </citation>
    <scope>NUCLEOTIDE SEQUENCE [LARGE SCALE GENOMIC DNA]</scope>
    <source>
        <strain evidence="2">HyVt-28</strain>
    </source>
</reference>
<evidence type="ECO:0000313" key="2">
    <source>
        <dbReference type="EMBL" id="HDL60079.1"/>
    </source>
</evidence>
<dbReference type="GO" id="GO:0009236">
    <property type="term" value="P:cobalamin biosynthetic process"/>
    <property type="evidence" value="ECO:0007669"/>
    <property type="project" value="InterPro"/>
</dbReference>
<dbReference type="SUPFAM" id="SSF159664">
    <property type="entry name" value="CobE/GbiG C-terminal domain-like"/>
    <property type="match status" value="1"/>
</dbReference>
<dbReference type="InterPro" id="IPR036518">
    <property type="entry name" value="CobE/GbiG_C_sf"/>
</dbReference>
<sequence length="81" mass="9341">MNNRDFYIGLGFHSDVDAGEIEQAIREFLEELDIEQNEVKGLCTVDFKNTEELQEVSTKFGIPILLFTRDEINCVDVRSRS</sequence>
<accession>A0A7V0LU78</accession>
<dbReference type="AlphaFoldDB" id="A0A7V0LU78"/>
<feature type="domain" description="CobE/GbiG C-terminal" evidence="1">
    <location>
        <begin position="7"/>
        <end position="79"/>
    </location>
</feature>